<sequence>MRKSVLIHLKMERARSHLHELAKKYNGFLHPEVIKQSVILDKLVDQFNHKEESKNKADG</sequence>
<dbReference type="SUPFAM" id="SSF140500">
    <property type="entry name" value="BAS1536-like"/>
    <property type="match status" value="1"/>
</dbReference>
<dbReference type="Gene3D" id="4.10.280.10">
    <property type="entry name" value="Helix-loop-helix DNA-binding domain"/>
    <property type="match status" value="1"/>
</dbReference>
<comment type="caution">
    <text evidence="1">The sequence shown here is derived from an EMBL/GenBank/DDBJ whole genome shotgun (WGS) entry which is preliminary data.</text>
</comment>
<dbReference type="InterPro" id="IPR036638">
    <property type="entry name" value="HLH_DNA-bd_sf"/>
</dbReference>
<dbReference type="Pfam" id="PF09388">
    <property type="entry name" value="SpoOE-like"/>
    <property type="match status" value="1"/>
</dbReference>
<dbReference type="InterPro" id="IPR037208">
    <property type="entry name" value="Spo0E-like_sf"/>
</dbReference>
<organism evidence="1 2">
    <name type="scientific">Paenibacillus cucumis</name>
    <name type="common">ex Kampfer et al. 2016</name>
    <dbReference type="NCBI Taxonomy" id="1776858"/>
    <lineage>
        <taxon>Bacteria</taxon>
        <taxon>Bacillati</taxon>
        <taxon>Bacillota</taxon>
        <taxon>Bacilli</taxon>
        <taxon>Bacillales</taxon>
        <taxon>Paenibacillaceae</taxon>
        <taxon>Paenibacillus</taxon>
    </lineage>
</organism>
<keyword evidence="2" id="KW-1185">Reference proteome</keyword>
<gene>
    <name evidence="1" type="ORF">H7T88_20220</name>
</gene>
<protein>
    <submittedName>
        <fullName evidence="1">Aspartyl-phosphate phosphatase Spo0E family protein</fullName>
    </submittedName>
</protein>
<dbReference type="Proteomes" id="UP000706031">
    <property type="component" value="Unassembled WGS sequence"/>
</dbReference>
<evidence type="ECO:0000313" key="1">
    <source>
        <dbReference type="EMBL" id="MBY0205546.1"/>
    </source>
</evidence>
<reference evidence="1 2" key="1">
    <citation type="submission" date="2020-08" db="EMBL/GenBank/DDBJ databases">
        <title>Fungal Genomes of the International Space Station.</title>
        <authorList>
            <person name="Seuylemezian A."/>
            <person name="Singh N.K."/>
            <person name="Wood J."/>
            <person name="Venkateswaran K."/>
        </authorList>
    </citation>
    <scope>NUCLEOTIDE SEQUENCE [LARGE SCALE GENOMIC DNA]</scope>
    <source>
        <strain evidence="1 2">S/N-304-OC-R4</strain>
    </source>
</reference>
<accession>A0ABS7KNK1</accession>
<dbReference type="EMBL" id="JACLIC010000034">
    <property type="protein sequence ID" value="MBY0205546.1"/>
    <property type="molecule type" value="Genomic_DNA"/>
</dbReference>
<dbReference type="RefSeq" id="WP_221790034.1">
    <property type="nucleotide sequence ID" value="NZ_JACLIC010000034.1"/>
</dbReference>
<name>A0ABS7KNK1_9BACL</name>
<proteinExistence type="predicted"/>
<evidence type="ECO:0000313" key="2">
    <source>
        <dbReference type="Proteomes" id="UP000706031"/>
    </source>
</evidence>
<dbReference type="InterPro" id="IPR018540">
    <property type="entry name" value="Spo0E-like"/>
</dbReference>